<evidence type="ECO:0008006" key="4">
    <source>
        <dbReference type="Google" id="ProtNLM"/>
    </source>
</evidence>
<feature type="signal peptide" evidence="1">
    <location>
        <begin position="1"/>
        <end position="23"/>
    </location>
</feature>
<dbReference type="OrthoDB" id="1364277at2"/>
<reference evidence="2 3" key="1">
    <citation type="submission" date="2018-11" db="EMBL/GenBank/DDBJ databases">
        <title>Aureibaculum marinum gen. nov., sp. nov., a member of the family Flavobacteriaceae isolated from the Bohai Sea.</title>
        <authorList>
            <person name="Ji X."/>
        </authorList>
    </citation>
    <scope>NUCLEOTIDE SEQUENCE [LARGE SCALE GENOMIC DNA]</scope>
    <source>
        <strain evidence="2 3">BH-SD17</strain>
    </source>
</reference>
<proteinExistence type="predicted"/>
<sequence>MKNPLTILSSILLVTLFNNCASSQFDKKPPFTVKNAEFNKVIDNTPNSNKTLVAITFTDKVDQNIKFDSIYYNNKATAATVTLSDYKTVLSGQFIESDFKDRLLVLDKNPKNEFGNRPPSSTKKLPFELETNACVISYTINNKQHYFKIDSLQKGESINRN</sequence>
<evidence type="ECO:0000313" key="3">
    <source>
        <dbReference type="Proteomes" id="UP000270856"/>
    </source>
</evidence>
<accession>A0A3N4PAK8</accession>
<feature type="chain" id="PRO_5018135389" description="Beta-lactamase-inhibitor-like PepSY-like domain-containing protein" evidence="1">
    <location>
        <begin position="24"/>
        <end position="161"/>
    </location>
</feature>
<comment type="caution">
    <text evidence="2">The sequence shown here is derived from an EMBL/GenBank/DDBJ whole genome shotgun (WGS) entry which is preliminary data.</text>
</comment>
<dbReference type="Proteomes" id="UP000270856">
    <property type="component" value="Unassembled WGS sequence"/>
</dbReference>
<organism evidence="2 3">
    <name type="scientific">Aureibaculum marinum</name>
    <dbReference type="NCBI Taxonomy" id="2487930"/>
    <lineage>
        <taxon>Bacteria</taxon>
        <taxon>Pseudomonadati</taxon>
        <taxon>Bacteroidota</taxon>
        <taxon>Flavobacteriia</taxon>
        <taxon>Flavobacteriales</taxon>
        <taxon>Flavobacteriaceae</taxon>
        <taxon>Aureibaculum</taxon>
    </lineage>
</organism>
<evidence type="ECO:0000256" key="1">
    <source>
        <dbReference type="SAM" id="SignalP"/>
    </source>
</evidence>
<dbReference type="AlphaFoldDB" id="A0A3N4PAK8"/>
<name>A0A3N4PAK8_9FLAO</name>
<evidence type="ECO:0000313" key="2">
    <source>
        <dbReference type="EMBL" id="RPD96543.1"/>
    </source>
</evidence>
<dbReference type="RefSeq" id="WP_123897784.1">
    <property type="nucleotide sequence ID" value="NZ_RPFJ01000011.1"/>
</dbReference>
<gene>
    <name evidence="2" type="ORF">EGM88_09250</name>
</gene>
<keyword evidence="1" id="KW-0732">Signal</keyword>
<protein>
    <recommendedName>
        <fullName evidence="4">Beta-lactamase-inhibitor-like PepSY-like domain-containing protein</fullName>
    </recommendedName>
</protein>
<dbReference type="EMBL" id="RPFJ01000011">
    <property type="protein sequence ID" value="RPD96543.1"/>
    <property type="molecule type" value="Genomic_DNA"/>
</dbReference>
<keyword evidence="3" id="KW-1185">Reference proteome</keyword>